<accession>A0A7X0JXT1</accession>
<dbReference type="SUPFAM" id="SSF46785">
    <property type="entry name" value="Winged helix' DNA-binding domain"/>
    <property type="match status" value="1"/>
</dbReference>
<dbReference type="GO" id="GO:0043200">
    <property type="term" value="P:response to amino acid"/>
    <property type="evidence" value="ECO:0007669"/>
    <property type="project" value="TreeGrafter"/>
</dbReference>
<dbReference type="GO" id="GO:0043565">
    <property type="term" value="F:sequence-specific DNA binding"/>
    <property type="evidence" value="ECO:0007669"/>
    <property type="project" value="InterPro"/>
</dbReference>
<dbReference type="InterPro" id="IPR036388">
    <property type="entry name" value="WH-like_DNA-bd_sf"/>
</dbReference>
<dbReference type="PROSITE" id="PS00519">
    <property type="entry name" value="HTH_ASNC_1"/>
    <property type="match status" value="1"/>
</dbReference>
<dbReference type="InParanoid" id="A0A7X0JXT1"/>
<sequence length="162" mass="18619">MNQEEAIKLDKIDIKILKALQANARISNADLAESVNLSQTPCLRRLRKLEAQGLIKQYRTQLDRKQLGLQISAFVFVKLERNTAQNGREFEEAVSRLPQVMECCVLAGRHDYSLRIVTRDLESYERFIKHDLAHVDKVAHIESTIILNQVLDRAVIDLEKPL</sequence>
<keyword evidence="3" id="KW-0804">Transcription</keyword>
<dbReference type="GO" id="GO:0006355">
    <property type="term" value="P:regulation of DNA-templated transcription"/>
    <property type="evidence" value="ECO:0007669"/>
    <property type="project" value="UniProtKB-ARBA"/>
</dbReference>
<dbReference type="InterPro" id="IPR011991">
    <property type="entry name" value="ArsR-like_HTH"/>
</dbReference>
<dbReference type="InterPro" id="IPR036390">
    <property type="entry name" value="WH_DNA-bd_sf"/>
</dbReference>
<dbReference type="GO" id="GO:0005829">
    <property type="term" value="C:cytosol"/>
    <property type="evidence" value="ECO:0007669"/>
    <property type="project" value="TreeGrafter"/>
</dbReference>
<dbReference type="PANTHER" id="PTHR30154:SF34">
    <property type="entry name" value="TRANSCRIPTIONAL REGULATOR AZLB"/>
    <property type="match status" value="1"/>
</dbReference>
<dbReference type="SMART" id="SM00344">
    <property type="entry name" value="HTH_ASNC"/>
    <property type="match status" value="1"/>
</dbReference>
<keyword evidence="2 5" id="KW-0238">DNA-binding</keyword>
<dbReference type="Gene3D" id="1.10.10.10">
    <property type="entry name" value="Winged helix-like DNA-binding domain superfamily/Winged helix DNA-binding domain"/>
    <property type="match status" value="1"/>
</dbReference>
<evidence type="ECO:0000256" key="1">
    <source>
        <dbReference type="ARBA" id="ARBA00023015"/>
    </source>
</evidence>
<dbReference type="Proteomes" id="UP000528457">
    <property type="component" value="Unassembled WGS sequence"/>
</dbReference>
<keyword evidence="1" id="KW-0805">Transcription regulation</keyword>
<organism evidence="5 6">
    <name type="scientific">Pseudoteredinibacter isoporae</name>
    <dbReference type="NCBI Taxonomy" id="570281"/>
    <lineage>
        <taxon>Bacteria</taxon>
        <taxon>Pseudomonadati</taxon>
        <taxon>Pseudomonadota</taxon>
        <taxon>Gammaproteobacteria</taxon>
        <taxon>Cellvibrionales</taxon>
        <taxon>Cellvibrionaceae</taxon>
        <taxon>Pseudoteredinibacter</taxon>
    </lineage>
</organism>
<dbReference type="InterPro" id="IPR019887">
    <property type="entry name" value="Tscrpt_reg_AsnC/Lrp_C"/>
</dbReference>
<dbReference type="EMBL" id="JACHHT010000004">
    <property type="protein sequence ID" value="MBB6523658.1"/>
    <property type="molecule type" value="Genomic_DNA"/>
</dbReference>
<dbReference type="RefSeq" id="WP_166843334.1">
    <property type="nucleotide sequence ID" value="NZ_JAAONY010000004.1"/>
</dbReference>
<gene>
    <name evidence="5" type="ORF">HNR48_003972</name>
</gene>
<comment type="caution">
    <text evidence="5">The sequence shown here is derived from an EMBL/GenBank/DDBJ whole genome shotgun (WGS) entry which is preliminary data.</text>
</comment>
<evidence type="ECO:0000313" key="6">
    <source>
        <dbReference type="Proteomes" id="UP000528457"/>
    </source>
</evidence>
<dbReference type="CDD" id="cd00090">
    <property type="entry name" value="HTH_ARSR"/>
    <property type="match status" value="1"/>
</dbReference>
<name>A0A7X0JXT1_9GAMM</name>
<dbReference type="AlphaFoldDB" id="A0A7X0JXT1"/>
<dbReference type="PRINTS" id="PR00033">
    <property type="entry name" value="HTHASNC"/>
</dbReference>
<dbReference type="InterPro" id="IPR000485">
    <property type="entry name" value="AsnC-type_HTH_dom"/>
</dbReference>
<dbReference type="PROSITE" id="PS50956">
    <property type="entry name" value="HTH_ASNC_2"/>
    <property type="match status" value="1"/>
</dbReference>
<dbReference type="PANTHER" id="PTHR30154">
    <property type="entry name" value="LEUCINE-RESPONSIVE REGULATORY PROTEIN"/>
    <property type="match status" value="1"/>
</dbReference>
<feature type="domain" description="HTH asnC-type" evidence="4">
    <location>
        <begin position="9"/>
        <end position="70"/>
    </location>
</feature>
<keyword evidence="6" id="KW-1185">Reference proteome</keyword>
<proteinExistence type="predicted"/>
<evidence type="ECO:0000256" key="2">
    <source>
        <dbReference type="ARBA" id="ARBA00023125"/>
    </source>
</evidence>
<dbReference type="Pfam" id="PF13412">
    <property type="entry name" value="HTH_24"/>
    <property type="match status" value="1"/>
</dbReference>
<protein>
    <submittedName>
        <fullName evidence="5">DNA-binding Lrp family transcriptional regulator</fullName>
    </submittedName>
</protein>
<dbReference type="Pfam" id="PF01037">
    <property type="entry name" value="AsnC_trans_reg"/>
    <property type="match status" value="1"/>
</dbReference>
<reference evidence="5 6" key="1">
    <citation type="submission" date="2020-08" db="EMBL/GenBank/DDBJ databases">
        <title>Genomic Encyclopedia of Type Strains, Phase IV (KMG-IV): sequencing the most valuable type-strain genomes for metagenomic binning, comparative biology and taxonomic classification.</title>
        <authorList>
            <person name="Goeker M."/>
        </authorList>
    </citation>
    <scope>NUCLEOTIDE SEQUENCE [LARGE SCALE GENOMIC DNA]</scope>
    <source>
        <strain evidence="5 6">DSM 22368</strain>
    </source>
</reference>
<dbReference type="Gene3D" id="3.30.70.920">
    <property type="match status" value="1"/>
</dbReference>
<evidence type="ECO:0000256" key="3">
    <source>
        <dbReference type="ARBA" id="ARBA00023163"/>
    </source>
</evidence>
<dbReference type="InterPro" id="IPR019885">
    <property type="entry name" value="Tscrpt_reg_HTH_AsnC-type_CS"/>
</dbReference>
<evidence type="ECO:0000259" key="4">
    <source>
        <dbReference type="PROSITE" id="PS50956"/>
    </source>
</evidence>
<evidence type="ECO:0000313" key="5">
    <source>
        <dbReference type="EMBL" id="MBB6523658.1"/>
    </source>
</evidence>
<dbReference type="InterPro" id="IPR019888">
    <property type="entry name" value="Tscrpt_reg_AsnC-like"/>
</dbReference>